<organism evidence="4 5">
    <name type="scientific">Paramicrobacterium agarici</name>
    <dbReference type="NCBI Taxonomy" id="630514"/>
    <lineage>
        <taxon>Bacteria</taxon>
        <taxon>Bacillati</taxon>
        <taxon>Actinomycetota</taxon>
        <taxon>Actinomycetes</taxon>
        <taxon>Micrococcales</taxon>
        <taxon>Microbacteriaceae</taxon>
        <taxon>Paramicrobacterium</taxon>
    </lineage>
</organism>
<keyword evidence="5" id="KW-1185">Reference proteome</keyword>
<proteinExistence type="predicted"/>
<gene>
    <name evidence="4" type="ORF">ATJ78_1263</name>
</gene>
<dbReference type="GO" id="GO:0005975">
    <property type="term" value="P:carbohydrate metabolic process"/>
    <property type="evidence" value="ECO:0007669"/>
    <property type="project" value="InterPro"/>
</dbReference>
<dbReference type="Pfam" id="PF19291">
    <property type="entry name" value="TREH_N"/>
    <property type="match status" value="1"/>
</dbReference>
<dbReference type="EMBL" id="PDJE01000001">
    <property type="protein sequence ID" value="PFG30334.1"/>
    <property type="molecule type" value="Genomic_DNA"/>
</dbReference>
<reference evidence="4 5" key="1">
    <citation type="submission" date="2017-10" db="EMBL/GenBank/DDBJ databases">
        <title>Sequencing the genomes of 1000 actinobacteria strains.</title>
        <authorList>
            <person name="Klenk H.-P."/>
        </authorList>
    </citation>
    <scope>NUCLEOTIDE SEQUENCE [LARGE SCALE GENOMIC DNA]</scope>
    <source>
        <strain evidence="4 5">DSM 21798</strain>
    </source>
</reference>
<dbReference type="Pfam" id="PF00723">
    <property type="entry name" value="Glyco_hydro_15"/>
    <property type="match status" value="1"/>
</dbReference>
<comment type="caution">
    <text evidence="4">The sequence shown here is derived from an EMBL/GenBank/DDBJ whole genome shotgun (WGS) entry which is preliminary data.</text>
</comment>
<evidence type="ECO:0000313" key="5">
    <source>
        <dbReference type="Proteomes" id="UP000221369"/>
    </source>
</evidence>
<dbReference type="InterPro" id="IPR045582">
    <property type="entry name" value="Trehalase-like_N"/>
</dbReference>
<feature type="domain" description="GH15-like" evidence="2">
    <location>
        <begin position="239"/>
        <end position="603"/>
    </location>
</feature>
<dbReference type="InterPro" id="IPR008928">
    <property type="entry name" value="6-hairpin_glycosidase_sf"/>
</dbReference>
<dbReference type="PANTHER" id="PTHR31616">
    <property type="entry name" value="TREHALASE"/>
    <property type="match status" value="1"/>
</dbReference>
<protein>
    <submittedName>
        <fullName evidence="4">GH15 family glucan-1,4-alpha-glucosidase</fullName>
    </submittedName>
</protein>
<dbReference type="InterPro" id="IPR012341">
    <property type="entry name" value="6hp_glycosidase-like_sf"/>
</dbReference>
<dbReference type="Gene3D" id="1.50.10.10">
    <property type="match status" value="1"/>
</dbReference>
<dbReference type="GO" id="GO:0004553">
    <property type="term" value="F:hydrolase activity, hydrolyzing O-glycosyl compounds"/>
    <property type="evidence" value="ECO:0007669"/>
    <property type="project" value="TreeGrafter"/>
</dbReference>
<evidence type="ECO:0000259" key="3">
    <source>
        <dbReference type="Pfam" id="PF19291"/>
    </source>
</evidence>
<evidence type="ECO:0000313" key="4">
    <source>
        <dbReference type="EMBL" id="PFG30334.1"/>
    </source>
</evidence>
<evidence type="ECO:0000259" key="2">
    <source>
        <dbReference type="Pfam" id="PF00723"/>
    </source>
</evidence>
<dbReference type="InterPro" id="IPR011613">
    <property type="entry name" value="GH15-like"/>
</dbReference>
<dbReference type="AlphaFoldDB" id="A0A2A9DUU1"/>
<dbReference type="SUPFAM" id="SSF48208">
    <property type="entry name" value="Six-hairpin glycosidases"/>
    <property type="match status" value="1"/>
</dbReference>
<name>A0A2A9DUU1_9MICO</name>
<feature type="domain" description="Trehalase-like N-terminal" evidence="3">
    <location>
        <begin position="20"/>
        <end position="176"/>
    </location>
</feature>
<dbReference type="Proteomes" id="UP000221369">
    <property type="component" value="Unassembled WGS sequence"/>
</dbReference>
<sequence length="696" mass="77405">MAVAASRNPSKNDDNCDRLGHMPQNIEDYALISDCHTAALVGADGSIDWLCLPRYDSASVFGALLGDEDHGRWKLAPTEEGAVSTRRYDGETFILVTRWRTHSGEVEVTEFMPFGDGRADLVRRIRGISGTVMMDLDLRFRFGYATATPWIRQLHNDAPGIIAVAGPDAVVMRGIGLSASDHSHSGSFTVNEGEVVDITMTWFPSHRPIPDLPDVDSGLAKTRDWWTEWASRVEHEGPYYDEVIRSLLVLRALTHEQTGGIVAAATTSLPEQFGGERNWDYRYVWLRDAALTLESLLLHSYTSEASNWRAWLLRAIAGDPADVQIMYGLAGERDLSEREVASLPGYRDASPVRIGNGAVDQFQADVIGEVMVALDKARKAGLDETDFSWPLQRALVTYVCDTRDKPDQGIWEVRGPARYFTQGRVMIWAALDRAISAVRDDGLEGPADDWEKVRDEIRDEIEENGFDTELNSYTQYYGSGTVDASLLVLAQVGYCDYDDPRMLGTVAAIERELMADGLLLRYRTEHNVDGLPPGENPFLACSFWLVEQYAFSGRLDEAIKLMDRLVGYCNDVGMLSEEIDPRTGHHVGNTPQAFSHLTLLRAADAITREQKNRKGEQPPEAEDTGRRRKPEENVNPLEEKREEYGDSGGPQSDSDLGDRPSGRKHDESDATETPSEQGKTPGRRGEEGTRSDNAES</sequence>
<evidence type="ECO:0000256" key="1">
    <source>
        <dbReference type="SAM" id="MobiDB-lite"/>
    </source>
</evidence>
<feature type="compositionally biased region" description="Basic and acidic residues" evidence="1">
    <location>
        <begin position="608"/>
        <end position="644"/>
    </location>
</feature>
<accession>A0A2A9DUU1</accession>
<dbReference type="PANTHER" id="PTHR31616:SF0">
    <property type="entry name" value="GLUCAN 1,4-ALPHA-GLUCOSIDASE"/>
    <property type="match status" value="1"/>
</dbReference>
<feature type="region of interest" description="Disordered" evidence="1">
    <location>
        <begin position="608"/>
        <end position="696"/>
    </location>
</feature>
<feature type="compositionally biased region" description="Basic and acidic residues" evidence="1">
    <location>
        <begin position="656"/>
        <end position="668"/>
    </location>
</feature>
<feature type="compositionally biased region" description="Basic and acidic residues" evidence="1">
    <location>
        <begin position="683"/>
        <end position="696"/>
    </location>
</feature>